<organism evidence="3 4">
    <name type="scientific">Melopsittacus undulatus</name>
    <name type="common">Budgerigar</name>
    <name type="synonym">Psittacus undulatus</name>
    <dbReference type="NCBI Taxonomy" id="13146"/>
    <lineage>
        <taxon>Eukaryota</taxon>
        <taxon>Metazoa</taxon>
        <taxon>Chordata</taxon>
        <taxon>Craniata</taxon>
        <taxon>Vertebrata</taxon>
        <taxon>Euteleostomi</taxon>
        <taxon>Archelosauria</taxon>
        <taxon>Archosauria</taxon>
        <taxon>Dinosauria</taxon>
        <taxon>Saurischia</taxon>
        <taxon>Theropoda</taxon>
        <taxon>Coelurosauria</taxon>
        <taxon>Aves</taxon>
        <taxon>Neognathae</taxon>
        <taxon>Neoaves</taxon>
        <taxon>Telluraves</taxon>
        <taxon>Australaves</taxon>
        <taxon>Psittaciformes</taxon>
        <taxon>Psittaculidae</taxon>
        <taxon>Melopsittacus</taxon>
    </lineage>
</organism>
<name>A0A8V5GKG6_MELUD</name>
<dbReference type="Gene3D" id="1.10.532.10">
    <property type="entry name" value="STAT transcription factor, N-terminal domain"/>
    <property type="match status" value="1"/>
</dbReference>
<dbReference type="GO" id="GO:0003700">
    <property type="term" value="F:DNA-binding transcription factor activity"/>
    <property type="evidence" value="ECO:0007669"/>
    <property type="project" value="InterPro"/>
</dbReference>
<keyword evidence="4" id="KW-1185">Reference proteome</keyword>
<dbReference type="SUPFAM" id="SSF48092">
    <property type="entry name" value="Transcription factor STAT-4 N-domain"/>
    <property type="match status" value="1"/>
</dbReference>
<dbReference type="InterPro" id="IPR001217">
    <property type="entry name" value="STAT"/>
</dbReference>
<reference evidence="3" key="2">
    <citation type="submission" date="2025-08" db="UniProtKB">
        <authorList>
            <consortium name="Ensembl"/>
        </authorList>
    </citation>
    <scope>IDENTIFICATION</scope>
</reference>
<dbReference type="AlphaFoldDB" id="A0A8V5GKG6"/>
<evidence type="ECO:0000256" key="1">
    <source>
        <dbReference type="ARBA" id="ARBA00022999"/>
    </source>
</evidence>
<feature type="compositionally biased region" description="Low complexity" evidence="2">
    <location>
        <begin position="101"/>
        <end position="117"/>
    </location>
</feature>
<evidence type="ECO:0000313" key="3">
    <source>
        <dbReference type="Ensembl" id="ENSMUNP00000031535.1"/>
    </source>
</evidence>
<dbReference type="Proteomes" id="UP000694405">
    <property type="component" value="Chromosome 21"/>
</dbReference>
<protein>
    <submittedName>
        <fullName evidence="3">Uncharacterized protein</fullName>
    </submittedName>
</protein>
<reference evidence="3" key="1">
    <citation type="submission" date="2020-03" db="EMBL/GenBank/DDBJ databases">
        <title>Melopsittacus undulatus (budgerigar) genome, bMelUnd1, maternal haplotype with Z.</title>
        <authorList>
            <person name="Gedman G."/>
            <person name="Mountcastle J."/>
            <person name="Haase B."/>
            <person name="Formenti G."/>
            <person name="Wright T."/>
            <person name="Apodaca J."/>
            <person name="Pelan S."/>
            <person name="Chow W."/>
            <person name="Rhie A."/>
            <person name="Howe K."/>
            <person name="Fedrigo O."/>
            <person name="Jarvis E.D."/>
        </authorList>
    </citation>
    <scope>NUCLEOTIDE SEQUENCE [LARGE SCALE GENOMIC DNA]</scope>
</reference>
<evidence type="ECO:0000256" key="2">
    <source>
        <dbReference type="SAM" id="MobiDB-lite"/>
    </source>
</evidence>
<keyword evidence="1" id="KW-0727">SH2 domain</keyword>
<evidence type="ECO:0000313" key="4">
    <source>
        <dbReference type="Proteomes" id="UP000694405"/>
    </source>
</evidence>
<dbReference type="Ensembl" id="ENSMUNT00000030535.1">
    <property type="protein sequence ID" value="ENSMUNP00000031535.1"/>
    <property type="gene ID" value="ENSMUNG00000021093.1"/>
</dbReference>
<sequence>MAQWQEVQNLANAYLEQIHQLYAGAALPMAVRQSLAAWIEDQNWKPNAPSGTSRTCRMPLTSASRCTMCQVRLSPALSCLCPPPNPLTPNLHPQVRTGPVTPSTCSRSKSSRPSCRSWTGSGG</sequence>
<proteinExistence type="predicted"/>
<dbReference type="InterPro" id="IPR013799">
    <property type="entry name" value="STAT_TF_prot_interaction"/>
</dbReference>
<accession>A0A8V5GKG6</accession>
<dbReference type="PANTHER" id="PTHR11801">
    <property type="entry name" value="SIGNAL TRANSDUCER AND ACTIVATOR OF TRANSCRIPTION"/>
    <property type="match status" value="1"/>
</dbReference>
<dbReference type="SMART" id="SM00964">
    <property type="entry name" value="STAT_int"/>
    <property type="match status" value="1"/>
</dbReference>
<feature type="region of interest" description="Disordered" evidence="2">
    <location>
        <begin position="87"/>
        <end position="123"/>
    </location>
</feature>
<reference evidence="3" key="3">
    <citation type="submission" date="2025-09" db="UniProtKB">
        <authorList>
            <consortium name="Ensembl"/>
        </authorList>
    </citation>
    <scope>IDENTIFICATION</scope>
</reference>
<dbReference type="InterPro" id="IPR036535">
    <property type="entry name" value="STAT_N_sf"/>
</dbReference>
<dbReference type="Pfam" id="PF02865">
    <property type="entry name" value="STAT_int"/>
    <property type="match status" value="1"/>
</dbReference>
<dbReference type="GO" id="GO:0007165">
    <property type="term" value="P:signal transduction"/>
    <property type="evidence" value="ECO:0007669"/>
    <property type="project" value="InterPro"/>
</dbReference>